<dbReference type="AlphaFoldDB" id="A0A444JDR1"/>
<evidence type="ECO:0000313" key="15">
    <source>
        <dbReference type="Proteomes" id="UP000288892"/>
    </source>
</evidence>
<evidence type="ECO:0000256" key="8">
    <source>
        <dbReference type="ARBA" id="ARBA00022741"/>
    </source>
</evidence>
<comment type="pathway">
    <text evidence="2 13">Glycolipid biosynthesis; lipid IV(A) biosynthesis; lipid IV(A) from (3R)-3-hydroxytetradecanoyl-[acyl-carrier-protein] and UDP-N-acetyl-alpha-D-glucosamine: step 6/6.</text>
</comment>
<dbReference type="InterPro" id="IPR003758">
    <property type="entry name" value="LpxK"/>
</dbReference>
<evidence type="ECO:0000256" key="13">
    <source>
        <dbReference type="HAMAP-Rule" id="MF_00409"/>
    </source>
</evidence>
<evidence type="ECO:0000256" key="10">
    <source>
        <dbReference type="ARBA" id="ARBA00022840"/>
    </source>
</evidence>
<keyword evidence="5 13" id="KW-0444">Lipid biosynthesis</keyword>
<dbReference type="GO" id="GO:0005886">
    <property type="term" value="C:plasma membrane"/>
    <property type="evidence" value="ECO:0007669"/>
    <property type="project" value="TreeGrafter"/>
</dbReference>
<evidence type="ECO:0000256" key="3">
    <source>
        <dbReference type="ARBA" id="ARBA00012071"/>
    </source>
</evidence>
<sequence length="349" mass="39015">MTRNFYYALGRPFSPLYSTAMRLREYLYQKGIFKSTPFAVPVISVGNLTLGGTGKTPMVQYLARLLQENGYRPAIISRGYGGATKERINIVSDGKEIFLNADYVGDEPRMLAETLPGVPVLTGIVRKLPAAEAVKMGADMLLLDDGFQHMAIRRDLDIVLFNTDKLAGNSRVFPGGDLREPINALKRCHIFVLTGTDEQNQERAENFKAVLKKKFPDKPVFFSRNRPAGLILQKTGGEKIPVQPQELADQQCFAFCGIARPEGFSQTLKKLNIEPTALRALPDHFAYTAKTVRRLIAEARQAGATCFLCTEKDLVKLRNIDLKLPLYGVVMEARPDKELNHLILQHKSF</sequence>
<reference evidence="14 15" key="1">
    <citation type="submission" date="2017-01" db="EMBL/GenBank/DDBJ databases">
        <title>The cable genome- insights into the physiology and evolution of filamentous bacteria capable of sulfide oxidation via long distance electron transfer.</title>
        <authorList>
            <person name="Schreiber L."/>
            <person name="Bjerg J.T."/>
            <person name="Boggild A."/>
            <person name="Van De Vossenberg J."/>
            <person name="Meysman F."/>
            <person name="Nielsen L.P."/>
            <person name="Schramm A."/>
            <person name="Kjeldsen K.U."/>
        </authorList>
    </citation>
    <scope>NUCLEOTIDE SEQUENCE [LARGE SCALE GENOMIC DNA]</scope>
    <source>
        <strain evidence="14">A5</strain>
    </source>
</reference>
<dbReference type="GO" id="GO:0009244">
    <property type="term" value="P:lipopolysaccharide core region biosynthetic process"/>
    <property type="evidence" value="ECO:0007669"/>
    <property type="project" value="TreeGrafter"/>
</dbReference>
<dbReference type="PANTHER" id="PTHR42724:SF1">
    <property type="entry name" value="TETRAACYLDISACCHARIDE 4'-KINASE, MITOCHONDRIAL-RELATED"/>
    <property type="match status" value="1"/>
</dbReference>
<dbReference type="InterPro" id="IPR027417">
    <property type="entry name" value="P-loop_NTPase"/>
</dbReference>
<keyword evidence="8 13" id="KW-0547">Nucleotide-binding</keyword>
<keyword evidence="7 13" id="KW-0808">Transferase</keyword>
<keyword evidence="9 13" id="KW-0418">Kinase</keyword>
<evidence type="ECO:0000256" key="4">
    <source>
        <dbReference type="ARBA" id="ARBA00016436"/>
    </source>
</evidence>
<comment type="similarity">
    <text evidence="13">Belongs to the LpxK family.</text>
</comment>
<evidence type="ECO:0000256" key="5">
    <source>
        <dbReference type="ARBA" id="ARBA00022516"/>
    </source>
</evidence>
<comment type="caution">
    <text evidence="14">The sequence shown here is derived from an EMBL/GenBank/DDBJ whole genome shotgun (WGS) entry which is preliminary data.</text>
</comment>
<keyword evidence="15" id="KW-1185">Reference proteome</keyword>
<dbReference type="Pfam" id="PF02606">
    <property type="entry name" value="LpxK"/>
    <property type="match status" value="1"/>
</dbReference>
<evidence type="ECO:0000256" key="12">
    <source>
        <dbReference type="ARBA" id="ARBA00029757"/>
    </source>
</evidence>
<keyword evidence="10 13" id="KW-0067">ATP-binding</keyword>
<name>A0A444JDR1_9BACT</name>
<dbReference type="EMBL" id="MTKS01000181">
    <property type="protein sequence ID" value="RWX51226.1"/>
    <property type="molecule type" value="Genomic_DNA"/>
</dbReference>
<accession>A0A444JDR1</accession>
<proteinExistence type="inferred from homology"/>
<organism evidence="14 15">
    <name type="scientific">Candidatus Electrothrix marina</name>
    <dbReference type="NCBI Taxonomy" id="1859130"/>
    <lineage>
        <taxon>Bacteria</taxon>
        <taxon>Pseudomonadati</taxon>
        <taxon>Thermodesulfobacteriota</taxon>
        <taxon>Desulfobulbia</taxon>
        <taxon>Desulfobulbales</taxon>
        <taxon>Desulfobulbaceae</taxon>
        <taxon>Candidatus Electrothrix</taxon>
    </lineage>
</organism>
<dbReference type="UniPathway" id="UPA00359">
    <property type="reaction ID" value="UER00482"/>
</dbReference>
<comment type="function">
    <text evidence="1 13">Transfers the gamma-phosphate of ATP to the 4'-position of a tetraacyldisaccharide 1-phosphate intermediate (termed DS-1-P) to form tetraacyldisaccharide 1,4'-bis-phosphate (lipid IVA).</text>
</comment>
<dbReference type="Proteomes" id="UP000288892">
    <property type="component" value="Unassembled WGS sequence"/>
</dbReference>
<evidence type="ECO:0000313" key="14">
    <source>
        <dbReference type="EMBL" id="RWX51226.1"/>
    </source>
</evidence>
<dbReference type="HAMAP" id="MF_00409">
    <property type="entry name" value="LpxK"/>
    <property type="match status" value="1"/>
</dbReference>
<evidence type="ECO:0000256" key="6">
    <source>
        <dbReference type="ARBA" id="ARBA00022556"/>
    </source>
</evidence>
<feature type="binding site" evidence="13">
    <location>
        <begin position="49"/>
        <end position="56"/>
    </location>
    <ligand>
        <name>ATP</name>
        <dbReference type="ChEBI" id="CHEBI:30616"/>
    </ligand>
</feature>
<dbReference type="GO" id="GO:0009029">
    <property type="term" value="F:lipid-A 4'-kinase activity"/>
    <property type="evidence" value="ECO:0007669"/>
    <property type="project" value="UniProtKB-UniRule"/>
</dbReference>
<dbReference type="SUPFAM" id="SSF52540">
    <property type="entry name" value="P-loop containing nucleoside triphosphate hydrolases"/>
    <property type="match status" value="1"/>
</dbReference>
<gene>
    <name evidence="13" type="primary">lpxK</name>
    <name evidence="14" type="ORF">VU01_11814</name>
</gene>
<evidence type="ECO:0000256" key="7">
    <source>
        <dbReference type="ARBA" id="ARBA00022679"/>
    </source>
</evidence>
<dbReference type="PANTHER" id="PTHR42724">
    <property type="entry name" value="TETRAACYLDISACCHARIDE 4'-KINASE"/>
    <property type="match status" value="1"/>
</dbReference>
<evidence type="ECO:0000256" key="2">
    <source>
        <dbReference type="ARBA" id="ARBA00004870"/>
    </source>
</evidence>
<evidence type="ECO:0000256" key="11">
    <source>
        <dbReference type="ARBA" id="ARBA00023098"/>
    </source>
</evidence>
<dbReference type="EC" id="2.7.1.130" evidence="3 13"/>
<evidence type="ECO:0000256" key="1">
    <source>
        <dbReference type="ARBA" id="ARBA00002274"/>
    </source>
</evidence>
<dbReference type="NCBIfam" id="TIGR00682">
    <property type="entry name" value="lpxK"/>
    <property type="match status" value="1"/>
</dbReference>
<keyword evidence="6 13" id="KW-0441">Lipid A biosynthesis</keyword>
<dbReference type="GO" id="GO:0009245">
    <property type="term" value="P:lipid A biosynthetic process"/>
    <property type="evidence" value="ECO:0007669"/>
    <property type="project" value="UniProtKB-UniRule"/>
</dbReference>
<evidence type="ECO:0000256" key="9">
    <source>
        <dbReference type="ARBA" id="ARBA00022777"/>
    </source>
</evidence>
<dbReference type="GO" id="GO:0005524">
    <property type="term" value="F:ATP binding"/>
    <property type="evidence" value="ECO:0007669"/>
    <property type="project" value="UniProtKB-UniRule"/>
</dbReference>
<comment type="catalytic activity">
    <reaction evidence="13">
        <text>a lipid A disaccharide + ATP = a lipid IVA + ADP + H(+)</text>
        <dbReference type="Rhea" id="RHEA:67840"/>
        <dbReference type="ChEBI" id="CHEBI:15378"/>
        <dbReference type="ChEBI" id="CHEBI:30616"/>
        <dbReference type="ChEBI" id="CHEBI:176343"/>
        <dbReference type="ChEBI" id="CHEBI:176425"/>
        <dbReference type="ChEBI" id="CHEBI:456216"/>
        <dbReference type="EC" id="2.7.1.130"/>
    </reaction>
</comment>
<keyword evidence="11 13" id="KW-0443">Lipid metabolism</keyword>
<protein>
    <recommendedName>
        <fullName evidence="4 13">Tetraacyldisaccharide 4'-kinase</fullName>
        <ecNumber evidence="3 13">2.7.1.130</ecNumber>
    </recommendedName>
    <alternativeName>
        <fullName evidence="12 13">Lipid A 4'-kinase</fullName>
    </alternativeName>
</protein>